<dbReference type="InterPro" id="IPR036404">
    <property type="entry name" value="Jacalin-like_lectin_dom_sf"/>
</dbReference>
<accession>A0A5N7B8H0</accession>
<dbReference type="PROSITE" id="PS50181">
    <property type="entry name" value="FBOX"/>
    <property type="match status" value="1"/>
</dbReference>
<dbReference type="OrthoDB" id="5273847at2759"/>
<evidence type="ECO:0000259" key="2">
    <source>
        <dbReference type="PROSITE" id="PS50181"/>
    </source>
</evidence>
<gene>
    <name evidence="3" type="ORF">BDV26DRAFT_262432</name>
</gene>
<dbReference type="InterPro" id="IPR056021">
    <property type="entry name" value="DUF7600"/>
</dbReference>
<dbReference type="Proteomes" id="UP000326198">
    <property type="component" value="Unassembled WGS sequence"/>
</dbReference>
<dbReference type="Pfam" id="PF24539">
    <property type="entry name" value="DUF7600"/>
    <property type="match status" value="1"/>
</dbReference>
<dbReference type="SUPFAM" id="SSF51101">
    <property type="entry name" value="Mannose-binding lectins"/>
    <property type="match status" value="1"/>
</dbReference>
<dbReference type="EMBL" id="ML736214">
    <property type="protein sequence ID" value="KAE8378056.1"/>
    <property type="molecule type" value="Genomic_DNA"/>
</dbReference>
<sequence>MDPDLDPQEVPNQYCALCGVVLLCEELEETPDTRRPWYAEVRAVAKEDHGDCFMTGVGFLDSRDILCAPLDEELDYLNALQLDDVELMHTESNLHGFGLHDSCWMLLQDRLWHMIDSDKIAQSLYDQLYCTPSPLQSSLSFGHDYGGAKRWQMVYEMPMPEDMPLLLQADPYAIPLLETLEENAPDMPHGRESQAIYATSSSIVNTGYCNTFGRLSLELFHEIVSYLSVPELLDLKCTSRELTERVIFSSLPQSYWKRQFARGHDMGFLFPDLEQPRDWFRLYRGTVSILRGKGQSPERLSLLNRKRICALLEPMACVVDADIGRSKEPRGRRANYLEFSSGRWLVSEGLTQWRAENIYTAYINTEPEFLPHGCHVPRYRISAFPHTMPRGGEIKISTVLLGARVFISGVSYHCQDPQVTTEQGIGYGELTGQITINVPHGATSNQIEVAFCPEGLRGIRFHFGENTISEWVGDTRDEQMAYGVLQVPHSASGIYHLFAGTDAYKLTALGTIHDESRDDTSSSSPFYQDYPLDLTLPDSYLWQSNRPNRENLRLFQFQTDNIGTPYRPLMNIDFGGPDGKWLDSLISMEVYVSSYFSPILGMAFNYTDKRSQFGTCTSGTKMTYGIDGPGGERITDIVGWTTGFNDSSCIYSLTAITNRNREMEFEPDYHGDGSSSPIQPDSRYLHEHPRGSIITGFVATQSWEKTHFVELGVQFQLLDRPAE</sequence>
<evidence type="ECO:0000313" key="4">
    <source>
        <dbReference type="Proteomes" id="UP000326198"/>
    </source>
</evidence>
<dbReference type="Gene3D" id="2.100.10.30">
    <property type="entry name" value="Jacalin-like lectin domain"/>
    <property type="match status" value="1"/>
</dbReference>
<feature type="domain" description="F-box" evidence="2">
    <location>
        <begin position="209"/>
        <end position="259"/>
    </location>
</feature>
<feature type="region of interest" description="Disordered" evidence="1">
    <location>
        <begin position="665"/>
        <end position="685"/>
    </location>
</feature>
<name>A0A5N7B8H0_9EURO</name>
<dbReference type="AlphaFoldDB" id="A0A5N7B8H0"/>
<keyword evidence="4" id="KW-1185">Reference proteome</keyword>
<proteinExistence type="predicted"/>
<evidence type="ECO:0000256" key="1">
    <source>
        <dbReference type="SAM" id="MobiDB-lite"/>
    </source>
</evidence>
<dbReference type="InterPro" id="IPR036047">
    <property type="entry name" value="F-box-like_dom_sf"/>
</dbReference>
<protein>
    <recommendedName>
        <fullName evidence="2">F-box domain-containing protein</fullName>
    </recommendedName>
</protein>
<dbReference type="SUPFAM" id="SSF81383">
    <property type="entry name" value="F-box domain"/>
    <property type="match status" value="1"/>
</dbReference>
<dbReference type="InterPro" id="IPR001810">
    <property type="entry name" value="F-box_dom"/>
</dbReference>
<organism evidence="3 4">
    <name type="scientific">Aspergillus bertholletiae</name>
    <dbReference type="NCBI Taxonomy" id="1226010"/>
    <lineage>
        <taxon>Eukaryota</taxon>
        <taxon>Fungi</taxon>
        <taxon>Dikarya</taxon>
        <taxon>Ascomycota</taxon>
        <taxon>Pezizomycotina</taxon>
        <taxon>Eurotiomycetes</taxon>
        <taxon>Eurotiomycetidae</taxon>
        <taxon>Eurotiales</taxon>
        <taxon>Aspergillaceae</taxon>
        <taxon>Aspergillus</taxon>
        <taxon>Aspergillus subgen. Circumdati</taxon>
    </lineage>
</organism>
<reference evidence="3 4" key="1">
    <citation type="submission" date="2019-04" db="EMBL/GenBank/DDBJ databases">
        <title>Friends and foes A comparative genomics studyof 23 Aspergillus species from section Flavi.</title>
        <authorList>
            <consortium name="DOE Joint Genome Institute"/>
            <person name="Kjaerbolling I."/>
            <person name="Vesth T."/>
            <person name="Frisvad J.C."/>
            <person name="Nybo J.L."/>
            <person name="Theobald S."/>
            <person name="Kildgaard S."/>
            <person name="Isbrandt T."/>
            <person name="Kuo A."/>
            <person name="Sato A."/>
            <person name="Lyhne E.K."/>
            <person name="Kogle M.E."/>
            <person name="Wiebenga A."/>
            <person name="Kun R.S."/>
            <person name="Lubbers R.J."/>
            <person name="Makela M.R."/>
            <person name="Barry K."/>
            <person name="Chovatia M."/>
            <person name="Clum A."/>
            <person name="Daum C."/>
            <person name="Haridas S."/>
            <person name="He G."/>
            <person name="LaButti K."/>
            <person name="Lipzen A."/>
            <person name="Mondo S."/>
            <person name="Riley R."/>
            <person name="Salamov A."/>
            <person name="Simmons B.A."/>
            <person name="Magnuson J.K."/>
            <person name="Henrissat B."/>
            <person name="Mortensen U.H."/>
            <person name="Larsen T.O."/>
            <person name="Devries R.P."/>
            <person name="Grigoriev I.V."/>
            <person name="Machida M."/>
            <person name="Baker S.E."/>
            <person name="Andersen M.R."/>
        </authorList>
    </citation>
    <scope>NUCLEOTIDE SEQUENCE [LARGE SCALE GENOMIC DNA]</scope>
    <source>
        <strain evidence="3 4">IBT 29228</strain>
    </source>
</reference>
<evidence type="ECO:0000313" key="3">
    <source>
        <dbReference type="EMBL" id="KAE8378056.1"/>
    </source>
</evidence>